<proteinExistence type="predicted"/>
<gene>
    <name evidence="1" type="ORF">SVUK_LOCUS7191</name>
</gene>
<dbReference type="Proteomes" id="UP000270094">
    <property type="component" value="Unassembled WGS sequence"/>
</dbReference>
<accession>A0A3P7IWE0</accession>
<protein>
    <submittedName>
        <fullName evidence="1">Uncharacterized protein</fullName>
    </submittedName>
</protein>
<sequence>MYSYYFGIYAQTLGKLAFIAGIPQIFAHYTAVVDVCPLNQWIQPENSPSMISTFVAVKKRYDHSTCPDVICHTADVCCDDNRRKV</sequence>
<dbReference type="EMBL" id="UYYB01024161">
    <property type="protein sequence ID" value="VDM72193.1"/>
    <property type="molecule type" value="Genomic_DNA"/>
</dbReference>
<evidence type="ECO:0000313" key="2">
    <source>
        <dbReference type="Proteomes" id="UP000270094"/>
    </source>
</evidence>
<organism evidence="1 2">
    <name type="scientific">Strongylus vulgaris</name>
    <name type="common">Blood worm</name>
    <dbReference type="NCBI Taxonomy" id="40348"/>
    <lineage>
        <taxon>Eukaryota</taxon>
        <taxon>Metazoa</taxon>
        <taxon>Ecdysozoa</taxon>
        <taxon>Nematoda</taxon>
        <taxon>Chromadorea</taxon>
        <taxon>Rhabditida</taxon>
        <taxon>Rhabditina</taxon>
        <taxon>Rhabditomorpha</taxon>
        <taxon>Strongyloidea</taxon>
        <taxon>Strongylidae</taxon>
        <taxon>Strongylus</taxon>
    </lineage>
</organism>
<reference evidence="1 2" key="1">
    <citation type="submission" date="2018-11" db="EMBL/GenBank/DDBJ databases">
        <authorList>
            <consortium name="Pathogen Informatics"/>
        </authorList>
    </citation>
    <scope>NUCLEOTIDE SEQUENCE [LARGE SCALE GENOMIC DNA]</scope>
</reference>
<name>A0A3P7IWE0_STRVU</name>
<keyword evidence="2" id="KW-1185">Reference proteome</keyword>
<dbReference type="AlphaFoldDB" id="A0A3P7IWE0"/>
<evidence type="ECO:0000313" key="1">
    <source>
        <dbReference type="EMBL" id="VDM72193.1"/>
    </source>
</evidence>